<dbReference type="Gene3D" id="1.10.40.50">
    <property type="entry name" value="Probable gtpase engc, domain 3"/>
    <property type="match status" value="1"/>
</dbReference>
<keyword evidence="1" id="KW-0690">Ribosome biogenesis</keyword>
<accession>A0A177HH36</accession>
<dbReference type="PANTHER" id="PTHR32120">
    <property type="entry name" value="SMALL RIBOSOMAL SUBUNIT BIOGENESIS GTPASE RSGA"/>
    <property type="match status" value="1"/>
</dbReference>
<organism evidence="3 4">
    <name type="scientific">Streptomyces jeddahensis</name>
    <dbReference type="NCBI Taxonomy" id="1716141"/>
    <lineage>
        <taxon>Bacteria</taxon>
        <taxon>Bacillati</taxon>
        <taxon>Actinomycetota</taxon>
        <taxon>Actinomycetes</taxon>
        <taxon>Kitasatosporales</taxon>
        <taxon>Streptomycetaceae</taxon>
        <taxon>Streptomyces</taxon>
    </lineage>
</organism>
<comment type="caution">
    <text evidence="3">The sequence shown here is derived from an EMBL/GenBank/DDBJ whole genome shotgun (WGS) entry which is preliminary data.</text>
</comment>
<dbReference type="InterPro" id="IPR027417">
    <property type="entry name" value="P-loop_NTPase"/>
</dbReference>
<dbReference type="InterPro" id="IPR004881">
    <property type="entry name" value="Ribosome_biogen_GTPase_RsgA"/>
</dbReference>
<protein>
    <submittedName>
        <fullName evidence="3">Putative ribosome biogenesis GTPase RsgA</fullName>
        <ecNumber evidence="3">3.6.1.-</ecNumber>
    </submittedName>
</protein>
<gene>
    <name evidence="3" type="primary">rsgA_3</name>
    <name evidence="3" type="ORF">STSP_65480</name>
</gene>
<keyword evidence="4" id="KW-1185">Reference proteome</keyword>
<dbReference type="GO" id="GO:0003924">
    <property type="term" value="F:GTPase activity"/>
    <property type="evidence" value="ECO:0007669"/>
    <property type="project" value="InterPro"/>
</dbReference>
<dbReference type="GO" id="GO:0005525">
    <property type="term" value="F:GTP binding"/>
    <property type="evidence" value="ECO:0007669"/>
    <property type="project" value="InterPro"/>
</dbReference>
<dbReference type="PATRIC" id="fig|1716141.3.peg.6910"/>
<evidence type="ECO:0000256" key="1">
    <source>
        <dbReference type="ARBA" id="ARBA00022517"/>
    </source>
</evidence>
<dbReference type="Proteomes" id="UP000077381">
    <property type="component" value="Unassembled WGS sequence"/>
</dbReference>
<dbReference type="SUPFAM" id="SSF52540">
    <property type="entry name" value="P-loop containing nucleoside triphosphate hydrolases"/>
    <property type="match status" value="1"/>
</dbReference>
<dbReference type="EC" id="3.6.1.-" evidence="3"/>
<keyword evidence="3" id="KW-0378">Hydrolase</keyword>
<dbReference type="RefSeq" id="WP_408646392.1">
    <property type="nucleotide sequence ID" value="NZ_LOHS01000156.1"/>
</dbReference>
<proteinExistence type="predicted"/>
<evidence type="ECO:0000313" key="4">
    <source>
        <dbReference type="Proteomes" id="UP000077381"/>
    </source>
</evidence>
<feature type="region of interest" description="Disordered" evidence="2">
    <location>
        <begin position="127"/>
        <end position="156"/>
    </location>
</feature>
<dbReference type="GO" id="GO:0042254">
    <property type="term" value="P:ribosome biogenesis"/>
    <property type="evidence" value="ECO:0007669"/>
    <property type="project" value="UniProtKB-KW"/>
</dbReference>
<reference evidence="3 4" key="1">
    <citation type="submission" date="2015-12" db="EMBL/GenBank/DDBJ databases">
        <title>Genome sequence of Streptomyces sp. G25.</title>
        <authorList>
            <person name="Poehlein A."/>
            <person name="Roettig A."/>
            <person name="Hiessl S."/>
            <person name="Hauschild P."/>
            <person name="Schauer J."/>
            <person name="Madkour M.H."/>
            <person name="Al-Ansari A.M."/>
            <person name="Almakishah N.H."/>
            <person name="Steinbuechel A."/>
            <person name="Daniel R."/>
        </authorList>
    </citation>
    <scope>NUCLEOTIDE SEQUENCE [LARGE SCALE GENOMIC DNA]</scope>
    <source>
        <strain evidence="4">G25(2015)</strain>
    </source>
</reference>
<name>A0A177HH36_9ACTN</name>
<dbReference type="STRING" id="1716141.STSP_65480"/>
<dbReference type="AlphaFoldDB" id="A0A177HH36"/>
<evidence type="ECO:0000313" key="3">
    <source>
        <dbReference type="EMBL" id="OAH10292.1"/>
    </source>
</evidence>
<dbReference type="EMBL" id="LOHS01000156">
    <property type="protein sequence ID" value="OAH10292.1"/>
    <property type="molecule type" value="Genomic_DNA"/>
</dbReference>
<feature type="compositionally biased region" description="Basic and acidic residues" evidence="2">
    <location>
        <begin position="127"/>
        <end position="143"/>
    </location>
</feature>
<dbReference type="PANTHER" id="PTHR32120:SF10">
    <property type="entry name" value="SMALL RIBOSOMAL SUBUNIT BIOGENESIS GTPASE RSGA"/>
    <property type="match status" value="1"/>
</dbReference>
<sequence>MFHQPASQQPPFFSPARVLTRADYGWDEERDHSFAPFRADGLVPGRIVRAERGLRGVGLHEADEGLDQAFAEITELAGDCRFADCAHTTEPGCAVLAAVESGHLTRRRLDSYRRLLRENAYAASRTDARLRAAQERPKKDIARMRRAINRSGNPQT</sequence>
<evidence type="ECO:0000256" key="2">
    <source>
        <dbReference type="SAM" id="MobiDB-lite"/>
    </source>
</evidence>